<dbReference type="PROSITE" id="PS51819">
    <property type="entry name" value="VOC"/>
    <property type="match status" value="1"/>
</dbReference>
<dbReference type="AlphaFoldDB" id="Q1LJ71"/>
<evidence type="ECO:0000313" key="2">
    <source>
        <dbReference type="EMBL" id="ABF09805.1"/>
    </source>
</evidence>
<dbReference type="Pfam" id="PF00903">
    <property type="entry name" value="Glyoxalase"/>
    <property type="match status" value="1"/>
</dbReference>
<dbReference type="eggNOG" id="COG3324">
    <property type="taxonomic scope" value="Bacteria"/>
</dbReference>
<gene>
    <name evidence="2" type="ordered locus">Rmet_2932</name>
</gene>
<accession>Q1LJ71</accession>
<name>Q1LJ71_CUPMC</name>
<dbReference type="InterPro" id="IPR004360">
    <property type="entry name" value="Glyas_Fos-R_dOase_dom"/>
</dbReference>
<dbReference type="GO" id="GO:0016829">
    <property type="term" value="F:lyase activity"/>
    <property type="evidence" value="ECO:0007669"/>
    <property type="project" value="UniProtKB-KW"/>
</dbReference>
<dbReference type="KEGG" id="rme:Rmet_2932"/>
<evidence type="ECO:0000259" key="1">
    <source>
        <dbReference type="PROSITE" id="PS51819"/>
    </source>
</evidence>
<dbReference type="InterPro" id="IPR052164">
    <property type="entry name" value="Anthracycline_SecMetBiosynth"/>
</dbReference>
<sequence>MIRSPNFVTRRAKMSTPNTTLVNWLEIPVTDMQRAVQFYEAVFEHPLRRETMGKVDMAVFTHGDGSGALVQGDQYRASAFYGPVPYLNAPQLDDVLARVSHAGGHTLEGPVNLPDNLGRYAHIKDSEGNRIGLHEPGTH</sequence>
<dbReference type="PANTHER" id="PTHR33993:SF2">
    <property type="entry name" value="VOC DOMAIN-CONTAINING PROTEIN"/>
    <property type="match status" value="1"/>
</dbReference>
<feature type="domain" description="VOC" evidence="1">
    <location>
        <begin position="21"/>
        <end position="136"/>
    </location>
</feature>
<dbReference type="CDD" id="cd07247">
    <property type="entry name" value="SgaA_N_like"/>
    <property type="match status" value="1"/>
</dbReference>
<dbReference type="STRING" id="266264.Rmet_2932"/>
<evidence type="ECO:0000313" key="3">
    <source>
        <dbReference type="Proteomes" id="UP000002429"/>
    </source>
</evidence>
<dbReference type="EMBL" id="CP000352">
    <property type="protein sequence ID" value="ABF09805.1"/>
    <property type="molecule type" value="Genomic_DNA"/>
</dbReference>
<dbReference type="InterPro" id="IPR029068">
    <property type="entry name" value="Glyas_Bleomycin-R_OHBP_Dase"/>
</dbReference>
<reference evidence="3" key="1">
    <citation type="journal article" date="2010" name="PLoS ONE">
        <title>The complete genome sequence of Cupriavidus metallidurans strain CH34, a master survivalist in harsh and anthropogenic environments.</title>
        <authorList>
            <person name="Janssen P.J."/>
            <person name="Van Houdt R."/>
            <person name="Moors H."/>
            <person name="Monsieurs P."/>
            <person name="Morin N."/>
            <person name="Michaux A."/>
            <person name="Benotmane M.A."/>
            <person name="Leys N."/>
            <person name="Vallaeys T."/>
            <person name="Lapidus A."/>
            <person name="Monchy S."/>
            <person name="Medigue C."/>
            <person name="Taghavi S."/>
            <person name="McCorkle S."/>
            <person name="Dunn J."/>
            <person name="van der Lelie D."/>
            <person name="Mergeay M."/>
        </authorList>
    </citation>
    <scope>NUCLEOTIDE SEQUENCE [LARGE SCALE GENOMIC DNA]</scope>
    <source>
        <strain evidence="3">ATCC 43123 / DSM 2839 / NBRC 102507 / CH34</strain>
    </source>
</reference>
<proteinExistence type="predicted"/>
<dbReference type="InterPro" id="IPR037523">
    <property type="entry name" value="VOC_core"/>
</dbReference>
<organism evidence="2 3">
    <name type="scientific">Cupriavidus metallidurans (strain ATCC 43123 / DSM 2839 / NBRC 102507 / CH34)</name>
    <name type="common">Ralstonia metallidurans</name>
    <dbReference type="NCBI Taxonomy" id="266264"/>
    <lineage>
        <taxon>Bacteria</taxon>
        <taxon>Pseudomonadati</taxon>
        <taxon>Pseudomonadota</taxon>
        <taxon>Betaproteobacteria</taxon>
        <taxon>Burkholderiales</taxon>
        <taxon>Burkholderiaceae</taxon>
        <taxon>Cupriavidus</taxon>
    </lineage>
</organism>
<dbReference type="PANTHER" id="PTHR33993">
    <property type="entry name" value="GLYOXALASE-RELATED"/>
    <property type="match status" value="1"/>
</dbReference>
<protein>
    <submittedName>
        <fullName evidence="2">Lactoylglutathione lyase-like protein</fullName>
    </submittedName>
</protein>
<dbReference type="HOGENOM" id="CLU_127592_0_2_4"/>
<keyword evidence="3" id="KW-1185">Reference proteome</keyword>
<dbReference type="Proteomes" id="UP000002429">
    <property type="component" value="Chromosome"/>
</dbReference>
<dbReference type="SUPFAM" id="SSF54593">
    <property type="entry name" value="Glyoxalase/Bleomycin resistance protein/Dihydroxybiphenyl dioxygenase"/>
    <property type="match status" value="1"/>
</dbReference>
<dbReference type="Gene3D" id="3.10.180.10">
    <property type="entry name" value="2,3-Dihydroxybiphenyl 1,2-Dioxygenase, domain 1"/>
    <property type="match status" value="1"/>
</dbReference>